<dbReference type="Pfam" id="PF10094">
    <property type="entry name" value="DUF2332"/>
    <property type="match status" value="1"/>
</dbReference>
<evidence type="ECO:0008006" key="3">
    <source>
        <dbReference type="Google" id="ProtNLM"/>
    </source>
</evidence>
<keyword evidence="2" id="KW-1185">Reference proteome</keyword>
<protein>
    <recommendedName>
        <fullName evidence="3">DUF2332 domain-containing protein</fullName>
    </recommendedName>
</protein>
<gene>
    <name evidence="1" type="ORF">PM02_12155</name>
</gene>
<evidence type="ECO:0000313" key="1">
    <source>
        <dbReference type="EMBL" id="KAJ02839.1"/>
    </source>
</evidence>
<dbReference type="InterPro" id="IPR011200">
    <property type="entry name" value="UCP012608"/>
</dbReference>
<dbReference type="EMBL" id="JEMU01000009">
    <property type="protein sequence ID" value="KAJ02839.1"/>
    <property type="molecule type" value="Genomic_DNA"/>
</dbReference>
<organism evidence="1 2">
    <name type="scientific">Sulfitobacter mediterraneus</name>
    <dbReference type="NCBI Taxonomy" id="83219"/>
    <lineage>
        <taxon>Bacteria</taxon>
        <taxon>Pseudomonadati</taxon>
        <taxon>Pseudomonadota</taxon>
        <taxon>Alphaproteobacteria</taxon>
        <taxon>Rhodobacterales</taxon>
        <taxon>Roseobacteraceae</taxon>
        <taxon>Sulfitobacter</taxon>
    </lineage>
</organism>
<dbReference type="PIRSF" id="PIRSF012608">
    <property type="entry name" value="UCP012608"/>
    <property type="match status" value="1"/>
</dbReference>
<dbReference type="STRING" id="83219.PM02_12155"/>
<accession>A0A061STT1</accession>
<proteinExistence type="predicted"/>
<dbReference type="Proteomes" id="UP000027337">
    <property type="component" value="Unassembled WGS sequence"/>
</dbReference>
<evidence type="ECO:0000313" key="2">
    <source>
        <dbReference type="Proteomes" id="UP000027337"/>
    </source>
</evidence>
<reference evidence="1 2" key="1">
    <citation type="journal article" date="2014" name="Genome Announc.">
        <title>Draft Genome Sequences of Two Isolates of the Roseobacter Group, Sulfitobacter sp. Strains 3SOLIMAR09 and 1FIGIMAR09, from Harbors of Mallorca Island (Mediterranean Sea).</title>
        <authorList>
            <person name="Mas-Llado M."/>
            <person name="Pina-Villalonga J.M."/>
            <person name="Brunet-Galmes I."/>
            <person name="Nogales B."/>
            <person name="Bosch R."/>
        </authorList>
    </citation>
    <scope>NUCLEOTIDE SEQUENCE [LARGE SCALE GENOMIC DNA]</scope>
    <source>
        <strain evidence="1 2">1FIGIMAR09</strain>
    </source>
</reference>
<sequence length="346" mass="36737">MTLTQAFRAQADACAGLGSPFMGQLLTILAEHWPTTGALATKMAGFDGDIGPAGHSLPLRIAGGLHALVLSGQSPELAALYPPHAASDSDLRDGVLAALKKREAFMLDWTDSAPQTNEVRRSAALIAGAHVATAHFDLPIRLSELGASGGLNLMWDHFAVDAGGVRFGASDPALVLKPEWDGALPPETTPIIADRAGVDLNPLDPTTGEDLLRLSAYLWPDQPERLALTRAAASVANAPLTRGDAIDWLGPRLDDAPDGQLHLIQHTVAWQYFPKAAQDRGRALIEAAGAKATARRPLAWLSMESDGDTTGKIGAALVLRLWPGDLTLNLGRADFHGRWINWDYAG</sequence>
<comment type="caution">
    <text evidence="1">The sequence shown here is derived from an EMBL/GenBank/DDBJ whole genome shotgun (WGS) entry which is preliminary data.</text>
</comment>
<dbReference type="eggNOG" id="COG4427">
    <property type="taxonomic scope" value="Bacteria"/>
</dbReference>
<dbReference type="RefSeq" id="WP_037908733.1">
    <property type="nucleotide sequence ID" value="NZ_JEMU01000009.1"/>
</dbReference>
<name>A0A061STT1_9RHOB</name>
<dbReference type="AlphaFoldDB" id="A0A061STT1"/>